<dbReference type="Proteomes" id="UP000515135">
    <property type="component" value="Unplaced"/>
</dbReference>
<evidence type="ECO:0000256" key="1">
    <source>
        <dbReference type="SAM" id="MobiDB-lite"/>
    </source>
</evidence>
<sequence length="296" mass="34026">MAYQRLLQLRESYQSHRAPTPLPSRQTVDQALQDIERQTRRLQQQATHDQQDGRHRPQRLPINNRNRYARSSPTEEERDRALDEHAERVYQRKVNLQKFGEDRSTSKLYVRRGKKVRAPEKIREVERERHFAVPLNHDHQRLRMARTTAMFGDDPSKKSSKSRRAPPQPSLVSGQNGAEDTQYRMYPDEDEEAVYVTLEEVRHNGRKQAATKDISPERTATKLPALAPQRPSLTGKGTAAASNTTGRSSRRNPKPAETAKSDNAMATEKRAARRRTRGSRSQKRRCESPSGPAQKH</sequence>
<feature type="compositionally biased region" description="Basic residues" evidence="1">
    <location>
        <begin position="271"/>
        <end position="283"/>
    </location>
</feature>
<dbReference type="KEGG" id="bbel:109487355"/>
<feature type="region of interest" description="Disordered" evidence="1">
    <location>
        <begin position="200"/>
        <end position="296"/>
    </location>
</feature>
<accession>A0A6P5AXW2</accession>
<feature type="compositionally biased region" description="Basic and acidic residues" evidence="1">
    <location>
        <begin position="73"/>
        <end position="82"/>
    </location>
</feature>
<dbReference type="AlphaFoldDB" id="A0A6P5AXW2"/>
<feature type="region of interest" description="Disordered" evidence="1">
    <location>
        <begin position="151"/>
        <end position="187"/>
    </location>
</feature>
<protein>
    <submittedName>
        <fullName evidence="3">Uncharacterized protein LOC109487355</fullName>
    </submittedName>
</protein>
<dbReference type="OrthoDB" id="10016562at2759"/>
<feature type="compositionally biased region" description="Polar residues" evidence="1">
    <location>
        <begin position="12"/>
        <end position="30"/>
    </location>
</feature>
<dbReference type="RefSeq" id="XP_019646891.1">
    <property type="nucleotide sequence ID" value="XM_019791332.1"/>
</dbReference>
<keyword evidence="2" id="KW-1185">Reference proteome</keyword>
<proteinExistence type="predicted"/>
<evidence type="ECO:0000313" key="2">
    <source>
        <dbReference type="Proteomes" id="UP000515135"/>
    </source>
</evidence>
<feature type="compositionally biased region" description="Polar residues" evidence="1">
    <location>
        <begin position="170"/>
        <end position="179"/>
    </location>
</feature>
<feature type="compositionally biased region" description="Polar residues" evidence="1">
    <location>
        <begin position="61"/>
        <end position="72"/>
    </location>
</feature>
<evidence type="ECO:0000313" key="3">
    <source>
        <dbReference type="RefSeq" id="XP_019646891.1"/>
    </source>
</evidence>
<name>A0A6P5AXW2_BRABE</name>
<dbReference type="GeneID" id="109487355"/>
<reference evidence="3" key="1">
    <citation type="submission" date="2025-08" db="UniProtKB">
        <authorList>
            <consortium name="RefSeq"/>
        </authorList>
    </citation>
    <scope>IDENTIFICATION</scope>
    <source>
        <tissue evidence="3">Gonad</tissue>
    </source>
</reference>
<organism evidence="2 3">
    <name type="scientific">Branchiostoma belcheri</name>
    <name type="common">Amphioxus</name>
    <dbReference type="NCBI Taxonomy" id="7741"/>
    <lineage>
        <taxon>Eukaryota</taxon>
        <taxon>Metazoa</taxon>
        <taxon>Chordata</taxon>
        <taxon>Cephalochordata</taxon>
        <taxon>Leptocardii</taxon>
        <taxon>Amphioxiformes</taxon>
        <taxon>Branchiostomatidae</taxon>
        <taxon>Branchiostoma</taxon>
    </lineage>
</organism>
<feature type="region of interest" description="Disordered" evidence="1">
    <location>
        <begin position="12"/>
        <end position="82"/>
    </location>
</feature>
<gene>
    <name evidence="3" type="primary">LOC109487355</name>
</gene>